<reference evidence="1 2" key="1">
    <citation type="submission" date="2016-10" db="EMBL/GenBank/DDBJ databases">
        <authorList>
            <person name="de Groot N.N."/>
        </authorList>
    </citation>
    <scope>NUCLEOTIDE SEQUENCE [LARGE SCALE GENOMIC DNA]</scope>
    <source>
        <strain evidence="1 2">DSM 28286</strain>
    </source>
</reference>
<keyword evidence="2" id="KW-1185">Reference proteome</keyword>
<evidence type="ECO:0000313" key="2">
    <source>
        <dbReference type="Proteomes" id="UP000199031"/>
    </source>
</evidence>
<dbReference type="RefSeq" id="WP_090657638.1">
    <property type="nucleotide sequence ID" value="NZ_FOXQ01000004.1"/>
</dbReference>
<accession>A0A1I5VAV8</accession>
<dbReference type="InterPro" id="IPR019270">
    <property type="entry name" value="DUF2283"/>
</dbReference>
<gene>
    <name evidence="1" type="ORF">SAMN05444277_104296</name>
</gene>
<proteinExistence type="predicted"/>
<dbReference type="Proteomes" id="UP000199031">
    <property type="component" value="Unassembled WGS sequence"/>
</dbReference>
<protein>
    <submittedName>
        <fullName evidence="1">Uncharacterized protein YuzE</fullName>
    </submittedName>
</protein>
<dbReference type="EMBL" id="FOXQ01000004">
    <property type="protein sequence ID" value="SFQ04477.1"/>
    <property type="molecule type" value="Genomic_DNA"/>
</dbReference>
<organism evidence="1 2">
    <name type="scientific">Parafilimonas terrae</name>
    <dbReference type="NCBI Taxonomy" id="1465490"/>
    <lineage>
        <taxon>Bacteria</taxon>
        <taxon>Pseudomonadati</taxon>
        <taxon>Bacteroidota</taxon>
        <taxon>Chitinophagia</taxon>
        <taxon>Chitinophagales</taxon>
        <taxon>Chitinophagaceae</taxon>
        <taxon>Parafilimonas</taxon>
    </lineage>
</organism>
<dbReference type="OrthoDB" id="9799670at2"/>
<sequence length="75" mass="8429">MAEIIIPEMMQALKAVRQSNANDVHIRYDREADVMYVNIGAPGPADDSELGDDDILYRYANGKVIGFTITHFSKR</sequence>
<dbReference type="Pfam" id="PF10049">
    <property type="entry name" value="DUF2283"/>
    <property type="match status" value="1"/>
</dbReference>
<evidence type="ECO:0000313" key="1">
    <source>
        <dbReference type="EMBL" id="SFQ04477.1"/>
    </source>
</evidence>
<name>A0A1I5VAV8_9BACT</name>
<dbReference type="AlphaFoldDB" id="A0A1I5VAV8"/>